<dbReference type="Proteomes" id="UP001314170">
    <property type="component" value="Unassembled WGS sequence"/>
</dbReference>
<evidence type="ECO:0000313" key="3">
    <source>
        <dbReference type="Proteomes" id="UP001314170"/>
    </source>
</evidence>
<reference evidence="2 3" key="1">
    <citation type="submission" date="2024-01" db="EMBL/GenBank/DDBJ databases">
        <authorList>
            <person name="Waweru B."/>
        </authorList>
    </citation>
    <scope>NUCLEOTIDE SEQUENCE [LARGE SCALE GENOMIC DNA]</scope>
</reference>
<dbReference type="AlphaFoldDB" id="A0AAV1SUA8"/>
<feature type="non-terminal residue" evidence="2">
    <location>
        <position position="81"/>
    </location>
</feature>
<dbReference type="EMBL" id="CAWUPB010001200">
    <property type="protein sequence ID" value="CAK7357605.1"/>
    <property type="molecule type" value="Genomic_DNA"/>
</dbReference>
<proteinExistence type="predicted"/>
<evidence type="ECO:0000313" key="2">
    <source>
        <dbReference type="EMBL" id="CAK7357605.1"/>
    </source>
</evidence>
<feature type="non-terminal residue" evidence="2">
    <location>
        <position position="1"/>
    </location>
</feature>
<feature type="compositionally biased region" description="Basic and acidic residues" evidence="1">
    <location>
        <begin position="1"/>
        <end position="10"/>
    </location>
</feature>
<feature type="region of interest" description="Disordered" evidence="1">
    <location>
        <begin position="1"/>
        <end position="34"/>
    </location>
</feature>
<organism evidence="2 3">
    <name type="scientific">Dovyalis caffra</name>
    <dbReference type="NCBI Taxonomy" id="77055"/>
    <lineage>
        <taxon>Eukaryota</taxon>
        <taxon>Viridiplantae</taxon>
        <taxon>Streptophyta</taxon>
        <taxon>Embryophyta</taxon>
        <taxon>Tracheophyta</taxon>
        <taxon>Spermatophyta</taxon>
        <taxon>Magnoliopsida</taxon>
        <taxon>eudicotyledons</taxon>
        <taxon>Gunneridae</taxon>
        <taxon>Pentapetalae</taxon>
        <taxon>rosids</taxon>
        <taxon>fabids</taxon>
        <taxon>Malpighiales</taxon>
        <taxon>Salicaceae</taxon>
        <taxon>Flacourtieae</taxon>
        <taxon>Dovyalis</taxon>
    </lineage>
</organism>
<keyword evidence="3" id="KW-1185">Reference proteome</keyword>
<name>A0AAV1SUA8_9ROSI</name>
<accession>A0AAV1SUA8</accession>
<protein>
    <submittedName>
        <fullName evidence="2">Uncharacterized protein</fullName>
    </submittedName>
</protein>
<comment type="caution">
    <text evidence="2">The sequence shown here is derived from an EMBL/GenBank/DDBJ whole genome shotgun (WGS) entry which is preliminary data.</text>
</comment>
<evidence type="ECO:0000256" key="1">
    <source>
        <dbReference type="SAM" id="MobiDB-lite"/>
    </source>
</evidence>
<sequence length="81" mass="9460">VTNKTKESNNRNRNQGTDTGNWMNSSRTQTEKTQQFERGIHNLEIENPGSESYLWIAKICLRETNTKKEKGNQFEELETKV</sequence>
<gene>
    <name evidence="2" type="ORF">DCAF_LOCUS27895</name>
</gene>
<feature type="compositionally biased region" description="Polar residues" evidence="1">
    <location>
        <begin position="11"/>
        <end position="33"/>
    </location>
</feature>